<dbReference type="InterPro" id="IPR046346">
    <property type="entry name" value="Aminoacid_DH-like_N_sf"/>
</dbReference>
<dbReference type="HAMAP" id="MF_00222">
    <property type="entry name" value="Shikimate_DH_AroE"/>
    <property type="match status" value="1"/>
</dbReference>
<dbReference type="Gene3D" id="3.40.50.10860">
    <property type="entry name" value="Leucine Dehydrogenase, chain A, domain 1"/>
    <property type="match status" value="1"/>
</dbReference>
<evidence type="ECO:0000256" key="1">
    <source>
        <dbReference type="ARBA" id="ARBA00012962"/>
    </source>
</evidence>
<dbReference type="NCBIfam" id="TIGR00507">
    <property type="entry name" value="aroE"/>
    <property type="match status" value="1"/>
</dbReference>
<dbReference type="InterPro" id="IPR022893">
    <property type="entry name" value="Shikimate_DH_fam"/>
</dbReference>
<dbReference type="Gene3D" id="3.40.50.720">
    <property type="entry name" value="NAD(P)-binding Rossmann-like Domain"/>
    <property type="match status" value="1"/>
</dbReference>
<dbReference type="PANTHER" id="PTHR21089:SF1">
    <property type="entry name" value="BIFUNCTIONAL 3-DEHYDROQUINATE DEHYDRATASE_SHIKIMATE DEHYDROGENASE, CHLOROPLASTIC"/>
    <property type="match status" value="1"/>
</dbReference>
<evidence type="ECO:0000256" key="3">
    <source>
        <dbReference type="ARBA" id="ARBA00022857"/>
    </source>
</evidence>
<dbReference type="GO" id="GO:0009073">
    <property type="term" value="P:aromatic amino acid family biosynthetic process"/>
    <property type="evidence" value="ECO:0007669"/>
    <property type="project" value="UniProtKB-KW"/>
</dbReference>
<dbReference type="GO" id="GO:0005829">
    <property type="term" value="C:cytosol"/>
    <property type="evidence" value="ECO:0007669"/>
    <property type="project" value="TreeGrafter"/>
</dbReference>
<dbReference type="NCBIfam" id="NF001310">
    <property type="entry name" value="PRK00258.1-2"/>
    <property type="match status" value="1"/>
</dbReference>
<feature type="domain" description="Shikimate dehydrogenase substrate binding N-terminal" evidence="7">
    <location>
        <begin position="16"/>
        <end position="98"/>
    </location>
</feature>
<accession>A0A3B1AVB1</accession>
<evidence type="ECO:0000256" key="4">
    <source>
        <dbReference type="ARBA" id="ARBA00023002"/>
    </source>
</evidence>
<evidence type="ECO:0000259" key="7">
    <source>
        <dbReference type="Pfam" id="PF08501"/>
    </source>
</evidence>
<dbReference type="GO" id="GO:0019632">
    <property type="term" value="P:shikimate metabolic process"/>
    <property type="evidence" value="ECO:0007669"/>
    <property type="project" value="InterPro"/>
</dbReference>
<name>A0A3B1AVB1_9ZZZZ</name>
<keyword evidence="2" id="KW-0028">Amino-acid biosynthesis</keyword>
<dbReference type="Pfam" id="PF18317">
    <property type="entry name" value="SDH_C"/>
    <property type="match status" value="1"/>
</dbReference>
<dbReference type="SUPFAM" id="SSF51735">
    <property type="entry name" value="NAD(P)-binding Rossmann-fold domains"/>
    <property type="match status" value="1"/>
</dbReference>
<proteinExistence type="inferred from homology"/>
<dbReference type="FunFam" id="3.40.50.10860:FF:000006">
    <property type="entry name" value="Shikimate dehydrogenase (NADP(+))"/>
    <property type="match status" value="1"/>
</dbReference>
<dbReference type="SUPFAM" id="SSF53223">
    <property type="entry name" value="Aminoacid dehydrogenase-like, N-terminal domain"/>
    <property type="match status" value="1"/>
</dbReference>
<keyword evidence="4 9" id="KW-0560">Oxidoreductase</keyword>
<reference evidence="9" key="1">
    <citation type="submission" date="2018-06" db="EMBL/GenBank/DDBJ databases">
        <authorList>
            <person name="Zhirakovskaya E."/>
        </authorList>
    </citation>
    <scope>NUCLEOTIDE SEQUENCE</scope>
</reference>
<dbReference type="GO" id="GO:0009423">
    <property type="term" value="P:chorismate biosynthetic process"/>
    <property type="evidence" value="ECO:0007669"/>
    <property type="project" value="UniProtKB-UniPathway"/>
</dbReference>
<dbReference type="AlphaFoldDB" id="A0A3B1AVB1"/>
<feature type="domain" description="SDH C-terminal" evidence="8">
    <location>
        <begin position="252"/>
        <end position="279"/>
    </location>
</feature>
<dbReference type="Pfam" id="PF01488">
    <property type="entry name" value="Shikimate_DH"/>
    <property type="match status" value="1"/>
</dbReference>
<keyword evidence="5" id="KW-0057">Aromatic amino acid biosynthesis</keyword>
<evidence type="ECO:0000259" key="6">
    <source>
        <dbReference type="Pfam" id="PF01488"/>
    </source>
</evidence>
<dbReference type="CDD" id="cd01065">
    <property type="entry name" value="NAD_bind_Shikimate_DH"/>
    <property type="match status" value="1"/>
</dbReference>
<evidence type="ECO:0000256" key="2">
    <source>
        <dbReference type="ARBA" id="ARBA00022605"/>
    </source>
</evidence>
<dbReference type="EMBL" id="UOFU01000348">
    <property type="protein sequence ID" value="VAX03744.1"/>
    <property type="molecule type" value="Genomic_DNA"/>
</dbReference>
<evidence type="ECO:0000256" key="5">
    <source>
        <dbReference type="ARBA" id="ARBA00023141"/>
    </source>
</evidence>
<dbReference type="Pfam" id="PF08501">
    <property type="entry name" value="Shikimate_dh_N"/>
    <property type="match status" value="1"/>
</dbReference>
<dbReference type="EC" id="1.1.1.25" evidence="1"/>
<evidence type="ECO:0000313" key="9">
    <source>
        <dbReference type="EMBL" id="VAX03744.1"/>
    </source>
</evidence>
<dbReference type="InterPro" id="IPR041121">
    <property type="entry name" value="SDH_C"/>
</dbReference>
<dbReference type="GO" id="GO:0050661">
    <property type="term" value="F:NADP binding"/>
    <property type="evidence" value="ECO:0007669"/>
    <property type="project" value="InterPro"/>
</dbReference>
<organism evidence="9">
    <name type="scientific">hydrothermal vent metagenome</name>
    <dbReference type="NCBI Taxonomy" id="652676"/>
    <lineage>
        <taxon>unclassified sequences</taxon>
        <taxon>metagenomes</taxon>
        <taxon>ecological metagenomes</taxon>
    </lineage>
</organism>
<dbReference type="InterPro" id="IPR013708">
    <property type="entry name" value="Shikimate_DH-bd_N"/>
</dbReference>
<dbReference type="GO" id="GO:0008652">
    <property type="term" value="P:amino acid biosynthetic process"/>
    <property type="evidence" value="ECO:0007669"/>
    <property type="project" value="UniProtKB-KW"/>
</dbReference>
<protein>
    <recommendedName>
        <fullName evidence="1">shikimate dehydrogenase (NADP(+))</fullName>
        <ecNumber evidence="1">1.1.1.25</ecNumber>
    </recommendedName>
</protein>
<dbReference type="InterPro" id="IPR036291">
    <property type="entry name" value="NAD(P)-bd_dom_sf"/>
</dbReference>
<dbReference type="GO" id="GO:0004764">
    <property type="term" value="F:shikimate 3-dehydrogenase (NADP+) activity"/>
    <property type="evidence" value="ECO:0007669"/>
    <property type="project" value="UniProtKB-EC"/>
</dbReference>
<dbReference type="InterPro" id="IPR011342">
    <property type="entry name" value="Shikimate_DH"/>
</dbReference>
<feature type="domain" description="Quinate/shikimate 5-dehydrogenase/glutamyl-tRNA reductase" evidence="6">
    <location>
        <begin position="122"/>
        <end position="177"/>
    </location>
</feature>
<evidence type="ECO:0000259" key="8">
    <source>
        <dbReference type="Pfam" id="PF18317"/>
    </source>
</evidence>
<sequence>MGDPFDFDAKPDAYAVMGNPIAHSKSPQIHAAFARQTGQRIKYSAIQVDPGGFEQAVGNFFANGGMGLNVTVPFKQEAWKLVHEYGPEAERAGAVNTLLHDSAEHFIGRNTDGIGLVRDILQNHRGNIEGQRVLLVGAGGAARGVLQPLLAEKPQRLVIANRTPDRAVGLARDFADISAASLLHGGGFPDLSGETFDLIINASAASLHGEVPPLPGDILADGGWCYDMMYGATPTPFVRWGLEHGAGVSLDGLGMLVEQAAESFYLWRGVRPDTASVIHEIRTTLKPTKP</sequence>
<dbReference type="UniPathway" id="UPA00053">
    <property type="reaction ID" value="UER00087"/>
</dbReference>
<dbReference type="InterPro" id="IPR006151">
    <property type="entry name" value="Shikm_DH/Glu-tRNA_Rdtase"/>
</dbReference>
<keyword evidence="3" id="KW-0521">NADP</keyword>
<gene>
    <name evidence="9" type="ORF">MNBD_GAMMA20-1835</name>
</gene>
<dbReference type="PANTHER" id="PTHR21089">
    <property type="entry name" value="SHIKIMATE DEHYDROGENASE"/>
    <property type="match status" value="1"/>
</dbReference>